<evidence type="ECO:0000313" key="3">
    <source>
        <dbReference type="Proteomes" id="UP000002051"/>
    </source>
</evidence>
<dbReference type="Proteomes" id="UP000002051">
    <property type="component" value="Unassembled WGS sequence"/>
</dbReference>
<sequence length="141" mass="15886">MEYCIDYSTLRKIPKVEKEVGGGSALTRKNNGVLEIGTILHMRFLQIYAGMSTGLCLGAKLSSVNLVTRWTVDSIGLQVRKESAEDFLHLLKEWEKLCKRYNVGDTERKTSLWSRNSGGKKQVNSEAHDRFDGELEVSMTS</sequence>
<keyword evidence="3" id="KW-1185">Reference proteome</keyword>
<evidence type="ECO:0000313" key="1">
    <source>
        <dbReference type="EMBL" id="KEH22438.1"/>
    </source>
</evidence>
<organism evidence="1 3">
    <name type="scientific">Medicago truncatula</name>
    <name type="common">Barrel medic</name>
    <name type="synonym">Medicago tribuloides</name>
    <dbReference type="NCBI Taxonomy" id="3880"/>
    <lineage>
        <taxon>Eukaryota</taxon>
        <taxon>Viridiplantae</taxon>
        <taxon>Streptophyta</taxon>
        <taxon>Embryophyta</taxon>
        <taxon>Tracheophyta</taxon>
        <taxon>Spermatophyta</taxon>
        <taxon>Magnoliopsida</taxon>
        <taxon>eudicotyledons</taxon>
        <taxon>Gunneridae</taxon>
        <taxon>Pentapetalae</taxon>
        <taxon>rosids</taxon>
        <taxon>fabids</taxon>
        <taxon>Fabales</taxon>
        <taxon>Fabaceae</taxon>
        <taxon>Papilionoideae</taxon>
        <taxon>50 kb inversion clade</taxon>
        <taxon>NPAAA clade</taxon>
        <taxon>Hologalegina</taxon>
        <taxon>IRL clade</taxon>
        <taxon>Trifolieae</taxon>
        <taxon>Medicago</taxon>
    </lineage>
</organism>
<dbReference type="HOGENOM" id="CLU_152181_0_0_1"/>
<dbReference type="STRING" id="3880.A0A072U001"/>
<proteinExistence type="predicted"/>
<name>A0A072U001_MEDTR</name>
<reference evidence="1 3" key="1">
    <citation type="journal article" date="2011" name="Nature">
        <title>The Medicago genome provides insight into the evolution of rhizobial symbioses.</title>
        <authorList>
            <person name="Young N.D."/>
            <person name="Debelle F."/>
            <person name="Oldroyd G.E."/>
            <person name="Geurts R."/>
            <person name="Cannon S.B."/>
            <person name="Udvardi M.K."/>
            <person name="Benedito V.A."/>
            <person name="Mayer K.F."/>
            <person name="Gouzy J."/>
            <person name="Schoof H."/>
            <person name="Van de Peer Y."/>
            <person name="Proost S."/>
            <person name="Cook D.R."/>
            <person name="Meyers B.C."/>
            <person name="Spannagl M."/>
            <person name="Cheung F."/>
            <person name="De Mita S."/>
            <person name="Krishnakumar V."/>
            <person name="Gundlach H."/>
            <person name="Zhou S."/>
            <person name="Mudge J."/>
            <person name="Bharti A.K."/>
            <person name="Murray J.D."/>
            <person name="Naoumkina M.A."/>
            <person name="Rosen B."/>
            <person name="Silverstein K.A."/>
            <person name="Tang H."/>
            <person name="Rombauts S."/>
            <person name="Zhao P.X."/>
            <person name="Zhou P."/>
            <person name="Barbe V."/>
            <person name="Bardou P."/>
            <person name="Bechner M."/>
            <person name="Bellec A."/>
            <person name="Berger A."/>
            <person name="Berges H."/>
            <person name="Bidwell S."/>
            <person name="Bisseling T."/>
            <person name="Choisne N."/>
            <person name="Couloux A."/>
            <person name="Denny R."/>
            <person name="Deshpande S."/>
            <person name="Dai X."/>
            <person name="Doyle J.J."/>
            <person name="Dudez A.M."/>
            <person name="Farmer A.D."/>
            <person name="Fouteau S."/>
            <person name="Franken C."/>
            <person name="Gibelin C."/>
            <person name="Gish J."/>
            <person name="Goldstein S."/>
            <person name="Gonzalez A.J."/>
            <person name="Green P.J."/>
            <person name="Hallab A."/>
            <person name="Hartog M."/>
            <person name="Hua A."/>
            <person name="Humphray S.J."/>
            <person name="Jeong D.H."/>
            <person name="Jing Y."/>
            <person name="Jocker A."/>
            <person name="Kenton S.M."/>
            <person name="Kim D.J."/>
            <person name="Klee K."/>
            <person name="Lai H."/>
            <person name="Lang C."/>
            <person name="Lin S."/>
            <person name="Macmil S.L."/>
            <person name="Magdelenat G."/>
            <person name="Matthews L."/>
            <person name="McCorrison J."/>
            <person name="Monaghan E.L."/>
            <person name="Mun J.H."/>
            <person name="Najar F.Z."/>
            <person name="Nicholson C."/>
            <person name="Noirot C."/>
            <person name="O'Bleness M."/>
            <person name="Paule C.R."/>
            <person name="Poulain J."/>
            <person name="Prion F."/>
            <person name="Qin B."/>
            <person name="Qu C."/>
            <person name="Retzel E.F."/>
            <person name="Riddle C."/>
            <person name="Sallet E."/>
            <person name="Samain S."/>
            <person name="Samson N."/>
            <person name="Sanders I."/>
            <person name="Saurat O."/>
            <person name="Scarpelli C."/>
            <person name="Schiex T."/>
            <person name="Segurens B."/>
            <person name="Severin A.J."/>
            <person name="Sherrier D.J."/>
            <person name="Shi R."/>
            <person name="Sims S."/>
            <person name="Singer S.R."/>
            <person name="Sinharoy S."/>
            <person name="Sterck L."/>
            <person name="Viollet A."/>
            <person name="Wang B.B."/>
            <person name="Wang K."/>
            <person name="Wang M."/>
            <person name="Wang X."/>
            <person name="Warfsmann J."/>
            <person name="Weissenbach J."/>
            <person name="White D.D."/>
            <person name="White J.D."/>
            <person name="Wiley G.B."/>
            <person name="Wincker P."/>
            <person name="Xing Y."/>
            <person name="Yang L."/>
            <person name="Yao Z."/>
            <person name="Ying F."/>
            <person name="Zhai J."/>
            <person name="Zhou L."/>
            <person name="Zuber A."/>
            <person name="Denarie J."/>
            <person name="Dixon R.A."/>
            <person name="May G.D."/>
            <person name="Schwartz D.C."/>
            <person name="Rogers J."/>
            <person name="Quetier F."/>
            <person name="Town C.D."/>
            <person name="Roe B.A."/>
        </authorList>
    </citation>
    <scope>NUCLEOTIDE SEQUENCE [LARGE SCALE GENOMIC DNA]</scope>
    <source>
        <strain evidence="1">A17</strain>
        <strain evidence="2 3">cv. Jemalong A17</strain>
    </source>
</reference>
<reference evidence="2" key="3">
    <citation type="submission" date="2015-04" db="UniProtKB">
        <authorList>
            <consortium name="EnsemblPlants"/>
        </authorList>
    </citation>
    <scope>IDENTIFICATION</scope>
    <source>
        <strain evidence="2">cv. Jemalong A17</strain>
    </source>
</reference>
<reference evidence="1 3" key="2">
    <citation type="journal article" date="2014" name="BMC Genomics">
        <title>An improved genome release (version Mt4.0) for the model legume Medicago truncatula.</title>
        <authorList>
            <person name="Tang H."/>
            <person name="Krishnakumar V."/>
            <person name="Bidwell S."/>
            <person name="Rosen B."/>
            <person name="Chan A."/>
            <person name="Zhou S."/>
            <person name="Gentzbittel L."/>
            <person name="Childs K.L."/>
            <person name="Yandell M."/>
            <person name="Gundlach H."/>
            <person name="Mayer K.F."/>
            <person name="Schwartz D.C."/>
            <person name="Town C.D."/>
        </authorList>
    </citation>
    <scope>GENOME REANNOTATION</scope>
    <source>
        <strain evidence="1">A17</strain>
        <strain evidence="2 3">cv. Jemalong A17</strain>
    </source>
</reference>
<evidence type="ECO:0000313" key="2">
    <source>
        <dbReference type="EnsemblPlants" id="KEH22438"/>
    </source>
</evidence>
<dbReference type="Gene3D" id="3.40.50.150">
    <property type="entry name" value="Vaccinia Virus protein VP39"/>
    <property type="match status" value="1"/>
</dbReference>
<accession>A0A072U001</accession>
<dbReference type="AlphaFoldDB" id="A0A072U001"/>
<dbReference type="EMBL" id="CM001223">
    <property type="protein sequence ID" value="KEH22438.1"/>
    <property type="molecule type" value="Genomic_DNA"/>
</dbReference>
<dbReference type="EnsemblPlants" id="KEH22438">
    <property type="protein sequence ID" value="KEH22438"/>
    <property type="gene ID" value="MTR_7g047650"/>
</dbReference>
<gene>
    <name evidence="1" type="ordered locus">MTR_7g047650</name>
</gene>
<dbReference type="InterPro" id="IPR029063">
    <property type="entry name" value="SAM-dependent_MTases_sf"/>
</dbReference>
<protein>
    <submittedName>
        <fullName evidence="1">DNA (Cytosine-5)-methyltransferase, putative</fullName>
    </submittedName>
</protein>